<dbReference type="InParanoid" id="F4S341"/>
<dbReference type="NCBIfam" id="TIGR03404">
    <property type="entry name" value="bicupin_oxalic"/>
    <property type="match status" value="1"/>
</dbReference>
<dbReference type="STRING" id="747676.F4S341"/>
<feature type="domain" description="Cupin type-1" evidence="6">
    <location>
        <begin position="126"/>
        <end position="261"/>
    </location>
</feature>
<dbReference type="PANTHER" id="PTHR35848">
    <property type="entry name" value="OXALATE-BINDING PROTEIN"/>
    <property type="match status" value="1"/>
</dbReference>
<dbReference type="Pfam" id="PF00190">
    <property type="entry name" value="Cupin_1"/>
    <property type="match status" value="2"/>
</dbReference>
<feature type="compositionally biased region" description="Polar residues" evidence="4">
    <location>
        <begin position="40"/>
        <end position="65"/>
    </location>
</feature>
<accession>F4S341</accession>
<feature type="binding site" evidence="3">
    <location>
        <position position="353"/>
    </location>
    <ligand>
        <name>Mn(2+)</name>
        <dbReference type="ChEBI" id="CHEBI:29035"/>
        <label>2</label>
    </ligand>
</feature>
<dbReference type="InterPro" id="IPR006045">
    <property type="entry name" value="Cupin_1"/>
</dbReference>
<evidence type="ECO:0000259" key="6">
    <source>
        <dbReference type="SMART" id="SM00835"/>
    </source>
</evidence>
<keyword evidence="5" id="KW-0732">Signal</keyword>
<dbReference type="InterPro" id="IPR051610">
    <property type="entry name" value="GPI/OXD"/>
</dbReference>
<evidence type="ECO:0000256" key="3">
    <source>
        <dbReference type="PIRSR" id="PIRSR617774-2"/>
    </source>
</evidence>
<dbReference type="OrthoDB" id="10263073at2759"/>
<dbReference type="SUPFAM" id="SSF51182">
    <property type="entry name" value="RmlC-like cupins"/>
    <property type="match status" value="1"/>
</dbReference>
<feature type="binding site" evidence="3">
    <location>
        <position position="392"/>
    </location>
    <ligand>
        <name>Mn(2+)</name>
        <dbReference type="ChEBI" id="CHEBI:29035"/>
        <label>2</label>
    </ligand>
</feature>
<feature type="active site" description="Proton donor" evidence="2">
    <location>
        <position position="406"/>
    </location>
</feature>
<dbReference type="HOGENOM" id="CLU_030515_2_0_1"/>
<comment type="cofactor">
    <cofactor evidence="3">
        <name>Mn(2+)</name>
        <dbReference type="ChEBI" id="CHEBI:29035"/>
    </cofactor>
    <text evidence="3">Binds 2 manganese ions per subunit.</text>
</comment>
<dbReference type="InterPro" id="IPR011051">
    <property type="entry name" value="RmlC_Cupin_sf"/>
</dbReference>
<dbReference type="PANTHER" id="PTHR35848:SF9">
    <property type="entry name" value="SLL1358 PROTEIN"/>
    <property type="match status" value="1"/>
</dbReference>
<dbReference type="RefSeq" id="XP_007415763.1">
    <property type="nucleotide sequence ID" value="XM_007415701.1"/>
</dbReference>
<evidence type="ECO:0000313" key="8">
    <source>
        <dbReference type="Proteomes" id="UP000001072"/>
    </source>
</evidence>
<keyword evidence="3" id="KW-0464">Manganese</keyword>
<feature type="binding site" evidence="3">
    <location>
        <position position="167"/>
    </location>
    <ligand>
        <name>Mn(2+)</name>
        <dbReference type="ChEBI" id="CHEBI:29035"/>
        <label>1</label>
    </ligand>
</feature>
<feature type="binding site" evidence="3">
    <location>
        <position position="348"/>
    </location>
    <ligand>
        <name>Mn(2+)</name>
        <dbReference type="ChEBI" id="CHEBI:29035"/>
        <label>2</label>
    </ligand>
</feature>
<feature type="region of interest" description="Disordered" evidence="4">
    <location>
        <begin position="40"/>
        <end position="129"/>
    </location>
</feature>
<evidence type="ECO:0000256" key="5">
    <source>
        <dbReference type="SAM" id="SignalP"/>
    </source>
</evidence>
<feature type="binding site" evidence="3">
    <location>
        <position position="209"/>
    </location>
    <ligand>
        <name>Mn(2+)</name>
        <dbReference type="ChEBI" id="CHEBI:29035"/>
        <label>1</label>
    </ligand>
</feature>
<feature type="domain" description="Cupin type-1" evidence="6">
    <location>
        <begin position="300"/>
        <end position="442"/>
    </location>
</feature>
<keyword evidence="8" id="KW-1185">Reference proteome</keyword>
<feature type="compositionally biased region" description="Polar residues" evidence="4">
    <location>
        <begin position="111"/>
        <end position="127"/>
    </location>
</feature>
<reference evidence="8" key="1">
    <citation type="journal article" date="2011" name="Proc. Natl. Acad. Sci. U.S.A.">
        <title>Obligate biotrophy features unraveled by the genomic analysis of rust fungi.</title>
        <authorList>
            <person name="Duplessis S."/>
            <person name="Cuomo C.A."/>
            <person name="Lin Y.-C."/>
            <person name="Aerts A."/>
            <person name="Tisserant E."/>
            <person name="Veneault-Fourrey C."/>
            <person name="Joly D.L."/>
            <person name="Hacquard S."/>
            <person name="Amselem J."/>
            <person name="Cantarel B.L."/>
            <person name="Chiu R."/>
            <person name="Coutinho P.M."/>
            <person name="Feau N."/>
            <person name="Field M."/>
            <person name="Frey P."/>
            <person name="Gelhaye E."/>
            <person name="Goldberg J."/>
            <person name="Grabherr M.G."/>
            <person name="Kodira C.D."/>
            <person name="Kohler A."/>
            <person name="Kuees U."/>
            <person name="Lindquist E.A."/>
            <person name="Lucas S.M."/>
            <person name="Mago R."/>
            <person name="Mauceli E."/>
            <person name="Morin E."/>
            <person name="Murat C."/>
            <person name="Pangilinan J.L."/>
            <person name="Park R."/>
            <person name="Pearson M."/>
            <person name="Quesneville H."/>
            <person name="Rouhier N."/>
            <person name="Sakthikumar S."/>
            <person name="Salamov A.A."/>
            <person name="Schmutz J."/>
            <person name="Selles B."/>
            <person name="Shapiro H."/>
            <person name="Tanguay P."/>
            <person name="Tuskan G.A."/>
            <person name="Henrissat B."/>
            <person name="Van de Peer Y."/>
            <person name="Rouze P."/>
            <person name="Ellis J.G."/>
            <person name="Dodds P.N."/>
            <person name="Schein J.E."/>
            <person name="Zhong S."/>
            <person name="Hamelin R.C."/>
            <person name="Grigoriev I.V."/>
            <person name="Szabo L.J."/>
            <person name="Martin F."/>
        </authorList>
    </citation>
    <scope>NUCLEOTIDE SEQUENCE [LARGE SCALE GENOMIC DNA]</scope>
    <source>
        <strain evidence="8">98AG31 / pathotype 3-4-7</strain>
    </source>
</reference>
<evidence type="ECO:0000256" key="2">
    <source>
        <dbReference type="PIRSR" id="PIRSR617774-1"/>
    </source>
</evidence>
<feature type="chain" id="PRO_5003315825" description="Cupin type-1 domain-containing protein" evidence="5">
    <location>
        <begin position="21"/>
        <end position="460"/>
    </location>
</feature>
<dbReference type="Gene3D" id="2.60.120.10">
    <property type="entry name" value="Jelly Rolls"/>
    <property type="match status" value="2"/>
</dbReference>
<evidence type="ECO:0000256" key="1">
    <source>
        <dbReference type="ARBA" id="ARBA00022723"/>
    </source>
</evidence>
<proteinExistence type="predicted"/>
<gene>
    <name evidence="7" type="ORF">MELLADRAFT_53708</name>
</gene>
<dbReference type="KEGG" id="mlr:MELLADRAFT_53708"/>
<sequence>MHLSSAFVVCVFFFTRLANSMPVDDHTETPLFPHNLARSLKQQEPGTPGKLSNTGPSISPDTNPSYWAEFNAKTKPSQPIRGTKLGATILGPTNLNNQNQNADSLAPPSTDHGTVPSSKWPFSSSHNRLSEGGWARQQTMAVLPTATQMAGVNMRLEAGAIRELHWHSASEWAYIIAGSAEITAVDAQGRNFIDTVEAGDKYFPSGDPHSIQAGANGTEFVLVFDNGSFDEDSTFLLTDWLSHTPKGVINKNFGFPANDKAFDDLPSGNGLYIFNAEVPTPEDSKLPEDPYGQIPEPFSYHFSQQSFTEENDGGWVKIADSTNFKASKTIASAEVMLKPGSIREMHWHPTSDEWSLILSGETRVTIFAASGNAATYNLQAGDVGYIHEQNGHYVECISTEPCHFLEVLKAPKFEDVALAQWLAVIPPKLVQDHLRVSKETVNSFRKKKEAVRFGSLSNEN</sequence>
<dbReference type="CDD" id="cd20305">
    <property type="entry name" value="cupin_OxDC_C"/>
    <property type="match status" value="1"/>
</dbReference>
<dbReference type="GO" id="GO:0033609">
    <property type="term" value="P:oxalate metabolic process"/>
    <property type="evidence" value="ECO:0007669"/>
    <property type="project" value="InterPro"/>
</dbReference>
<dbReference type="Proteomes" id="UP000001072">
    <property type="component" value="Unassembled WGS sequence"/>
</dbReference>
<dbReference type="AlphaFoldDB" id="F4S341"/>
<feature type="binding site" evidence="3">
    <location>
        <position position="346"/>
    </location>
    <ligand>
        <name>Mn(2+)</name>
        <dbReference type="ChEBI" id="CHEBI:29035"/>
        <label>2</label>
    </ligand>
</feature>
<dbReference type="EMBL" id="GL883142">
    <property type="protein sequence ID" value="EGG00915.1"/>
    <property type="molecule type" value="Genomic_DNA"/>
</dbReference>
<dbReference type="GO" id="GO:0046872">
    <property type="term" value="F:metal ion binding"/>
    <property type="evidence" value="ECO:0007669"/>
    <property type="project" value="UniProtKB-KW"/>
</dbReference>
<dbReference type="GeneID" id="18928881"/>
<dbReference type="SMART" id="SM00835">
    <property type="entry name" value="Cupin_1"/>
    <property type="match status" value="2"/>
</dbReference>
<feature type="compositionally biased region" description="Polar residues" evidence="4">
    <location>
        <begin position="91"/>
        <end position="103"/>
    </location>
</feature>
<dbReference type="eggNOG" id="ENOG502QQ0P">
    <property type="taxonomic scope" value="Eukaryota"/>
</dbReference>
<dbReference type="CDD" id="cd20304">
    <property type="entry name" value="cupin_OxDC_N"/>
    <property type="match status" value="1"/>
</dbReference>
<dbReference type="InterPro" id="IPR014710">
    <property type="entry name" value="RmlC-like_jellyroll"/>
</dbReference>
<evidence type="ECO:0000313" key="7">
    <source>
        <dbReference type="EMBL" id="EGG00915.1"/>
    </source>
</evidence>
<dbReference type="VEuPathDB" id="FungiDB:MELLADRAFT_53708"/>
<dbReference type="InterPro" id="IPR017774">
    <property type="entry name" value="Bicupin_oxalate_deCO2ase/Oxase"/>
</dbReference>
<evidence type="ECO:0000256" key="4">
    <source>
        <dbReference type="SAM" id="MobiDB-lite"/>
    </source>
</evidence>
<feature type="binding site" evidence="3">
    <location>
        <position position="171"/>
    </location>
    <ligand>
        <name>Mn(2+)</name>
        <dbReference type="ChEBI" id="CHEBI:29035"/>
        <label>1</label>
    </ligand>
</feature>
<organism evidence="8">
    <name type="scientific">Melampsora larici-populina (strain 98AG31 / pathotype 3-4-7)</name>
    <name type="common">Poplar leaf rust fungus</name>
    <dbReference type="NCBI Taxonomy" id="747676"/>
    <lineage>
        <taxon>Eukaryota</taxon>
        <taxon>Fungi</taxon>
        <taxon>Dikarya</taxon>
        <taxon>Basidiomycota</taxon>
        <taxon>Pucciniomycotina</taxon>
        <taxon>Pucciniomycetes</taxon>
        <taxon>Pucciniales</taxon>
        <taxon>Melampsoraceae</taxon>
        <taxon>Melampsora</taxon>
    </lineage>
</organism>
<keyword evidence="1 3" id="KW-0479">Metal-binding</keyword>
<feature type="binding site" evidence="3">
    <location>
        <position position="165"/>
    </location>
    <ligand>
        <name>Mn(2+)</name>
        <dbReference type="ChEBI" id="CHEBI:29035"/>
        <label>1</label>
    </ligand>
</feature>
<protein>
    <recommendedName>
        <fullName evidence="6">Cupin type-1 domain-containing protein</fullName>
    </recommendedName>
</protein>
<feature type="signal peptide" evidence="5">
    <location>
        <begin position="1"/>
        <end position="20"/>
    </location>
</feature>
<name>F4S341_MELLP</name>